<dbReference type="AlphaFoldDB" id="A0AAD9X5B0"/>
<accession>A0AAD9X5B0</accession>
<keyword evidence="3" id="KW-1185">Reference proteome</keyword>
<gene>
    <name evidence="2" type="ORF">Ddye_012901</name>
</gene>
<dbReference type="Pfam" id="PF10551">
    <property type="entry name" value="MULE"/>
    <property type="match status" value="1"/>
</dbReference>
<organism evidence="2 3">
    <name type="scientific">Dipteronia dyeriana</name>
    <dbReference type="NCBI Taxonomy" id="168575"/>
    <lineage>
        <taxon>Eukaryota</taxon>
        <taxon>Viridiplantae</taxon>
        <taxon>Streptophyta</taxon>
        <taxon>Embryophyta</taxon>
        <taxon>Tracheophyta</taxon>
        <taxon>Spermatophyta</taxon>
        <taxon>Magnoliopsida</taxon>
        <taxon>eudicotyledons</taxon>
        <taxon>Gunneridae</taxon>
        <taxon>Pentapetalae</taxon>
        <taxon>rosids</taxon>
        <taxon>malvids</taxon>
        <taxon>Sapindales</taxon>
        <taxon>Sapindaceae</taxon>
        <taxon>Hippocastanoideae</taxon>
        <taxon>Acereae</taxon>
        <taxon>Dipteronia</taxon>
    </lineage>
</organism>
<dbReference type="PANTHER" id="PTHR31973">
    <property type="entry name" value="POLYPROTEIN, PUTATIVE-RELATED"/>
    <property type="match status" value="1"/>
</dbReference>
<dbReference type="InterPro" id="IPR018289">
    <property type="entry name" value="MULE_transposase_dom"/>
</dbReference>
<evidence type="ECO:0000313" key="2">
    <source>
        <dbReference type="EMBL" id="KAK2653045.1"/>
    </source>
</evidence>
<name>A0AAD9X5B0_9ROSI</name>
<reference evidence="2" key="1">
    <citation type="journal article" date="2023" name="Plant J.">
        <title>Genome sequences and population genomics provide insights into the demographic history, inbreeding, and mutation load of two 'living fossil' tree species of Dipteronia.</title>
        <authorList>
            <person name="Feng Y."/>
            <person name="Comes H.P."/>
            <person name="Chen J."/>
            <person name="Zhu S."/>
            <person name="Lu R."/>
            <person name="Zhang X."/>
            <person name="Li P."/>
            <person name="Qiu J."/>
            <person name="Olsen K.M."/>
            <person name="Qiu Y."/>
        </authorList>
    </citation>
    <scope>NUCLEOTIDE SEQUENCE</scope>
    <source>
        <strain evidence="2">KIB01</strain>
    </source>
</reference>
<dbReference type="EMBL" id="JANJYI010000004">
    <property type="protein sequence ID" value="KAK2653045.1"/>
    <property type="molecule type" value="Genomic_DNA"/>
</dbReference>
<protein>
    <recommendedName>
        <fullName evidence="1">MULE transposase domain-containing protein</fullName>
    </recommendedName>
</protein>
<evidence type="ECO:0000259" key="1">
    <source>
        <dbReference type="Pfam" id="PF10551"/>
    </source>
</evidence>
<sequence>MAIRPAICIDATHLKGRFGGVMFIAACQDANNQVFSLAYGWDDVECEDSWTWFLKELKKAIGCPTNCIFISDHSPAIKAPGLKAILVPYFRLDTQANGIL</sequence>
<proteinExistence type="predicted"/>
<evidence type="ECO:0000313" key="3">
    <source>
        <dbReference type="Proteomes" id="UP001280121"/>
    </source>
</evidence>
<dbReference type="PANTHER" id="PTHR31973:SF195">
    <property type="entry name" value="MUDR FAMILY TRANSPOSASE"/>
    <property type="match status" value="1"/>
</dbReference>
<dbReference type="Proteomes" id="UP001280121">
    <property type="component" value="Unassembled WGS sequence"/>
</dbReference>
<feature type="domain" description="MULE transposase" evidence="1">
    <location>
        <begin position="7"/>
        <end position="78"/>
    </location>
</feature>
<comment type="caution">
    <text evidence="2">The sequence shown here is derived from an EMBL/GenBank/DDBJ whole genome shotgun (WGS) entry which is preliminary data.</text>
</comment>